<dbReference type="FunFam" id="3.40.50.300:FF:001091">
    <property type="entry name" value="Probable disease resistance protein At1g61300"/>
    <property type="match status" value="1"/>
</dbReference>
<dbReference type="InterPro" id="IPR002182">
    <property type="entry name" value="NB-ARC"/>
</dbReference>
<dbReference type="SUPFAM" id="SSF52058">
    <property type="entry name" value="L domain-like"/>
    <property type="match status" value="1"/>
</dbReference>
<comment type="caution">
    <text evidence="9">The sequence shown here is derived from an EMBL/GenBank/DDBJ whole genome shotgun (WGS) entry which is preliminary data.</text>
</comment>
<dbReference type="InterPro" id="IPR036388">
    <property type="entry name" value="WH-like_DNA-bd_sf"/>
</dbReference>
<protein>
    <recommendedName>
        <fullName evidence="11">AAA+ ATPase domain-containing protein</fullName>
    </recommendedName>
</protein>
<dbReference type="PANTHER" id="PTHR36766:SF45">
    <property type="entry name" value="NB-ARC DOMAIN-CONTAINING PROTEIN"/>
    <property type="match status" value="1"/>
</dbReference>
<evidence type="ECO:0000259" key="7">
    <source>
        <dbReference type="Pfam" id="PF23559"/>
    </source>
</evidence>
<keyword evidence="4" id="KW-0067">ATP-binding</keyword>
<evidence type="ECO:0000256" key="4">
    <source>
        <dbReference type="ARBA" id="ARBA00022840"/>
    </source>
</evidence>
<dbReference type="Gene3D" id="3.40.50.300">
    <property type="entry name" value="P-loop containing nucleotide triphosphate hydrolases"/>
    <property type="match status" value="1"/>
</dbReference>
<dbReference type="Pfam" id="PF18052">
    <property type="entry name" value="Rx_N"/>
    <property type="match status" value="1"/>
</dbReference>
<dbReference type="Pfam" id="PF23598">
    <property type="entry name" value="LRR_14"/>
    <property type="match status" value="1"/>
</dbReference>
<dbReference type="PANTHER" id="PTHR36766">
    <property type="entry name" value="PLANT BROAD-SPECTRUM MILDEW RESISTANCE PROTEIN RPW8"/>
    <property type="match status" value="1"/>
</dbReference>
<dbReference type="InterPro" id="IPR041118">
    <property type="entry name" value="Rx_N"/>
</dbReference>
<reference evidence="9 10" key="1">
    <citation type="journal article" date="2019" name="G3 (Bethesda)">
        <title>Sequencing of a Wild Apple (Malus baccata) Genome Unravels the Differences Between Cultivated and Wild Apple Species Regarding Disease Resistance and Cold Tolerance.</title>
        <authorList>
            <person name="Chen X."/>
        </authorList>
    </citation>
    <scope>NUCLEOTIDE SEQUENCE [LARGE SCALE GENOMIC DNA]</scope>
    <source>
        <strain evidence="10">cv. Shandingzi</strain>
        <tissue evidence="9">Leaves</tissue>
    </source>
</reference>
<keyword evidence="3" id="KW-0611">Plant defense</keyword>
<dbReference type="GO" id="GO:0051707">
    <property type="term" value="P:response to other organism"/>
    <property type="evidence" value="ECO:0007669"/>
    <property type="project" value="UniProtKB-ARBA"/>
</dbReference>
<feature type="domain" description="NB-ARC" evidence="5">
    <location>
        <begin position="182"/>
        <end position="353"/>
    </location>
</feature>
<dbReference type="SUPFAM" id="SSF52540">
    <property type="entry name" value="P-loop containing nucleoside triphosphate hydrolases"/>
    <property type="match status" value="1"/>
</dbReference>
<dbReference type="Pfam" id="PF00931">
    <property type="entry name" value="NB-ARC"/>
    <property type="match status" value="1"/>
</dbReference>
<dbReference type="Gene3D" id="3.80.10.10">
    <property type="entry name" value="Ribonuclease Inhibitor"/>
    <property type="match status" value="2"/>
</dbReference>
<feature type="domain" description="Disease resistance protein winged helix" evidence="7">
    <location>
        <begin position="439"/>
        <end position="510"/>
    </location>
</feature>
<dbReference type="FunFam" id="1.10.10.10:FF:000322">
    <property type="entry name" value="Probable disease resistance protein At1g63360"/>
    <property type="match status" value="1"/>
</dbReference>
<dbReference type="InterPro" id="IPR032675">
    <property type="entry name" value="LRR_dom_sf"/>
</dbReference>
<dbReference type="Pfam" id="PF23559">
    <property type="entry name" value="WHD_DRP"/>
    <property type="match status" value="1"/>
</dbReference>
<keyword evidence="2" id="KW-0547">Nucleotide-binding</keyword>
<dbReference type="Gene3D" id="1.20.5.4130">
    <property type="match status" value="1"/>
</dbReference>
<proteinExistence type="predicted"/>
<evidence type="ECO:0008006" key="11">
    <source>
        <dbReference type="Google" id="ProtNLM"/>
    </source>
</evidence>
<dbReference type="InterPro" id="IPR055414">
    <property type="entry name" value="LRR_R13L4/SHOC2-like"/>
</dbReference>
<dbReference type="Gene3D" id="1.10.8.430">
    <property type="entry name" value="Helical domain of apoptotic protease-activating factors"/>
    <property type="match status" value="1"/>
</dbReference>
<evidence type="ECO:0000259" key="8">
    <source>
        <dbReference type="Pfam" id="PF23598"/>
    </source>
</evidence>
<feature type="domain" description="Disease resistance R13L4/SHOC-2-like LRR" evidence="8">
    <location>
        <begin position="563"/>
        <end position="897"/>
    </location>
</feature>
<evidence type="ECO:0000256" key="1">
    <source>
        <dbReference type="ARBA" id="ARBA00022737"/>
    </source>
</evidence>
<evidence type="ECO:0000313" key="10">
    <source>
        <dbReference type="Proteomes" id="UP000315295"/>
    </source>
</evidence>
<name>A0A540M073_MALBA</name>
<keyword evidence="10" id="KW-1185">Reference proteome</keyword>
<evidence type="ECO:0000256" key="2">
    <source>
        <dbReference type="ARBA" id="ARBA00022741"/>
    </source>
</evidence>
<dbReference type="PRINTS" id="PR00364">
    <property type="entry name" value="DISEASERSIST"/>
</dbReference>
<dbReference type="Proteomes" id="UP000315295">
    <property type="component" value="Unassembled WGS sequence"/>
</dbReference>
<dbReference type="GO" id="GO:0006952">
    <property type="term" value="P:defense response"/>
    <property type="evidence" value="ECO:0007669"/>
    <property type="project" value="UniProtKB-KW"/>
</dbReference>
<dbReference type="InterPro" id="IPR027417">
    <property type="entry name" value="P-loop_NTPase"/>
</dbReference>
<accession>A0A540M073</accession>
<feature type="domain" description="Disease resistance N-terminal" evidence="6">
    <location>
        <begin position="6"/>
        <end position="96"/>
    </location>
</feature>
<dbReference type="Gene3D" id="1.10.10.10">
    <property type="entry name" value="Winged helix-like DNA-binding domain superfamily/Winged helix DNA-binding domain"/>
    <property type="match status" value="1"/>
</dbReference>
<organism evidence="9 10">
    <name type="scientific">Malus baccata</name>
    <name type="common">Siberian crab apple</name>
    <name type="synonym">Pyrus baccata</name>
    <dbReference type="NCBI Taxonomy" id="106549"/>
    <lineage>
        <taxon>Eukaryota</taxon>
        <taxon>Viridiplantae</taxon>
        <taxon>Streptophyta</taxon>
        <taxon>Embryophyta</taxon>
        <taxon>Tracheophyta</taxon>
        <taxon>Spermatophyta</taxon>
        <taxon>Magnoliopsida</taxon>
        <taxon>eudicotyledons</taxon>
        <taxon>Gunneridae</taxon>
        <taxon>Pentapetalae</taxon>
        <taxon>rosids</taxon>
        <taxon>fabids</taxon>
        <taxon>Rosales</taxon>
        <taxon>Rosaceae</taxon>
        <taxon>Amygdaloideae</taxon>
        <taxon>Maleae</taxon>
        <taxon>Malus</taxon>
    </lineage>
</organism>
<dbReference type="EMBL" id="VIEB01000400">
    <property type="protein sequence ID" value="TQD92147.1"/>
    <property type="molecule type" value="Genomic_DNA"/>
</dbReference>
<dbReference type="InterPro" id="IPR058922">
    <property type="entry name" value="WHD_DRP"/>
</dbReference>
<dbReference type="GO" id="GO:0005524">
    <property type="term" value="F:ATP binding"/>
    <property type="evidence" value="ECO:0007669"/>
    <property type="project" value="UniProtKB-KW"/>
</dbReference>
<sequence length="989" mass="114086">MADAIVSMLLERLASATFHYIEDKVKNVLNVKKYVQEFTSNLIAIQAVLQDAERRQVEEESVRNWLDKLKEISYQMVDVLDEWNYDILRQQVEKQEREGSVALVPEKKVRFSVSSGCFCFGQVSQVFIRQDIAGRIKELNESLILIYKQGKMYGFYIGRGTQRLERRITSSFVDESYIFGRENEKDDLITKLLTDSSEQGRETLIIPIVGMGGMGKTTLAQLVYNDPKVKTHFEKRIWVYVSDPFEEIKIAKAIIGNDPPSSNELDDVLQRLSKFIEGKRFLIVLDDVWTQDREKWEQLEVALIQSGAKGSRILVTTRKHEVADMMRATSHMISMRELSEQSCLSIFNHMAFYDREVYESKKFEDISLEIVKKCKGLPLAAKTLGSLMRNKRTRREWQDVLSSKIWDLEDVEHKVFQPLLLSYYDLAPTVKCCLLYCAIFPKDYQFDRDCLINLWMAQDYLNSKGNKDKEMIGQTYFDNLVAHSFFQDFGKDRGSGKVISCKMHDIVLDFLQFLTKNECLIIEGEGATNEIAVWGAKVRHLTLASVPKGPLSLAISSSNCKNLRTLSTFKWIITTISSDFILQLKYLRTLNLSGEWIDYNCFQELPEEIGQLIHLKHIDLSLNNSLKKLPDAICELYNLCTLRLFCCFSLGKLPDNMGRLISLKHLYIEGCSSLKYLPKGIGRLTSLQTLDTFVVCCGDKEEALQFEDLRTLNLQGSLVVKVSGDVKDASEVEKAQLWDQKKLFHLGINCRGMHYRQTKSSVEILDVLRPHKDLEALDILGHTGTAWPIWMASLNHLRIVTIVRWDECEFLPPLGKLPSLEILSIEWLEGVRKVGREFLGIEDQTSFNPLPSLFPKLKELRLRGMVNWEEWEGVEGWKKEESEITIMPCLSYLEICFCPNLKTLPDFLCKVPLKNLFFNRCSSMLEKRCEEGSGEEWPKISHIPNIHFLSEWPWMTPNLNGNWPTLQFIGHQSQGFQMLMGNFFLFEDY</sequence>
<gene>
    <name evidence="9" type="ORF">C1H46_022304</name>
</gene>
<keyword evidence="1" id="KW-0677">Repeat</keyword>
<evidence type="ECO:0000313" key="9">
    <source>
        <dbReference type="EMBL" id="TQD92147.1"/>
    </source>
</evidence>
<evidence type="ECO:0000259" key="5">
    <source>
        <dbReference type="Pfam" id="PF00931"/>
    </source>
</evidence>
<evidence type="ECO:0000259" key="6">
    <source>
        <dbReference type="Pfam" id="PF18052"/>
    </source>
</evidence>
<dbReference type="GO" id="GO:0043531">
    <property type="term" value="F:ADP binding"/>
    <property type="evidence" value="ECO:0007669"/>
    <property type="project" value="InterPro"/>
</dbReference>
<dbReference type="InterPro" id="IPR042197">
    <property type="entry name" value="Apaf_helical"/>
</dbReference>
<evidence type="ECO:0000256" key="3">
    <source>
        <dbReference type="ARBA" id="ARBA00022821"/>
    </source>
</evidence>
<dbReference type="AlphaFoldDB" id="A0A540M073"/>